<gene>
    <name evidence="2" type="ORF">NDU88_007212</name>
</gene>
<feature type="region of interest" description="Disordered" evidence="1">
    <location>
        <begin position="109"/>
        <end position="150"/>
    </location>
</feature>
<reference evidence="2" key="1">
    <citation type="journal article" date="2022" name="bioRxiv">
        <title>Sequencing and chromosome-scale assembly of the giantPleurodeles waltlgenome.</title>
        <authorList>
            <person name="Brown T."/>
            <person name="Elewa A."/>
            <person name="Iarovenko S."/>
            <person name="Subramanian E."/>
            <person name="Araus A.J."/>
            <person name="Petzold A."/>
            <person name="Susuki M."/>
            <person name="Suzuki K.-i.T."/>
            <person name="Hayashi T."/>
            <person name="Toyoda A."/>
            <person name="Oliveira C."/>
            <person name="Osipova E."/>
            <person name="Leigh N.D."/>
            <person name="Simon A."/>
            <person name="Yun M.H."/>
        </authorList>
    </citation>
    <scope>NUCLEOTIDE SEQUENCE</scope>
    <source>
        <strain evidence="2">20211129_DDA</strain>
        <tissue evidence="2">Liver</tissue>
    </source>
</reference>
<evidence type="ECO:0000256" key="1">
    <source>
        <dbReference type="SAM" id="MobiDB-lite"/>
    </source>
</evidence>
<name>A0AAV7VSX2_PLEWA</name>
<dbReference type="Proteomes" id="UP001066276">
    <property type="component" value="Chromosome 2_1"/>
</dbReference>
<proteinExistence type="predicted"/>
<organism evidence="2 3">
    <name type="scientific">Pleurodeles waltl</name>
    <name type="common">Iberian ribbed newt</name>
    <dbReference type="NCBI Taxonomy" id="8319"/>
    <lineage>
        <taxon>Eukaryota</taxon>
        <taxon>Metazoa</taxon>
        <taxon>Chordata</taxon>
        <taxon>Craniata</taxon>
        <taxon>Vertebrata</taxon>
        <taxon>Euteleostomi</taxon>
        <taxon>Amphibia</taxon>
        <taxon>Batrachia</taxon>
        <taxon>Caudata</taxon>
        <taxon>Salamandroidea</taxon>
        <taxon>Salamandridae</taxon>
        <taxon>Pleurodelinae</taxon>
        <taxon>Pleurodeles</taxon>
    </lineage>
</organism>
<protein>
    <submittedName>
        <fullName evidence="2">Uncharacterized protein</fullName>
    </submittedName>
</protein>
<accession>A0AAV7VSX2</accession>
<comment type="caution">
    <text evidence="2">The sequence shown here is derived from an EMBL/GenBank/DDBJ whole genome shotgun (WGS) entry which is preliminary data.</text>
</comment>
<sequence>MIGRTVCTRIPTWENLTRRVRTAADHDKLAEMDRTKKAQMKEYTDKRRRAQPSIIREGDWILIRREQRRKSDSRYHKHPLQVIGQKGTMVTAASEDKRVTRKFAHFKKCNAPPKEVTSGGDSDATEDAPTPASRQGLFISSAVREPTSLT</sequence>
<dbReference type="AlphaFoldDB" id="A0AAV7VSX2"/>
<dbReference type="EMBL" id="JANPWB010000003">
    <property type="protein sequence ID" value="KAJ1203426.1"/>
    <property type="molecule type" value="Genomic_DNA"/>
</dbReference>
<evidence type="ECO:0000313" key="2">
    <source>
        <dbReference type="EMBL" id="KAJ1203426.1"/>
    </source>
</evidence>
<evidence type="ECO:0000313" key="3">
    <source>
        <dbReference type="Proteomes" id="UP001066276"/>
    </source>
</evidence>
<keyword evidence="3" id="KW-1185">Reference proteome</keyword>